<gene>
    <name evidence="2" type="ORF">DEA61_07670</name>
    <name evidence="3" type="ORF">EV203_10346</name>
</gene>
<reference evidence="3 5" key="2">
    <citation type="submission" date="2019-03" db="EMBL/GenBank/DDBJ databases">
        <title>Genomic Encyclopedia of Type Strains, Phase IV (KMG-IV): sequencing the most valuable type-strain genomes for metagenomic binning, comparative biology and taxonomic classification.</title>
        <authorList>
            <person name="Goeker M."/>
        </authorList>
    </citation>
    <scope>NUCLEOTIDE SEQUENCE [LARGE SCALE GENOMIC DNA]</scope>
    <source>
        <strain evidence="3 5">DSM 13054</strain>
    </source>
</reference>
<protein>
    <submittedName>
        <fullName evidence="2">HEPN domain-containing protein</fullName>
    </submittedName>
</protein>
<evidence type="ECO:0000313" key="5">
    <source>
        <dbReference type="Proteomes" id="UP000294886"/>
    </source>
</evidence>
<dbReference type="SUPFAM" id="SSF81593">
    <property type="entry name" value="Nucleotidyltransferase substrate binding subunit/domain"/>
    <property type="match status" value="1"/>
</dbReference>
<accession>A0A101E5X0</accession>
<evidence type="ECO:0000313" key="4">
    <source>
        <dbReference type="Proteomes" id="UP000264445"/>
    </source>
</evidence>
<dbReference type="EMBL" id="DOLB01000111">
    <property type="protein sequence ID" value="HBT49688.1"/>
    <property type="molecule type" value="Genomic_DNA"/>
</dbReference>
<dbReference type="PROSITE" id="PS50910">
    <property type="entry name" value="HEPN"/>
    <property type="match status" value="1"/>
</dbReference>
<dbReference type="Proteomes" id="UP000264445">
    <property type="component" value="Unassembled WGS sequence"/>
</dbReference>
<evidence type="ECO:0000313" key="2">
    <source>
        <dbReference type="EMBL" id="HBT49688.1"/>
    </source>
</evidence>
<sequence>MEKDELVKFWLETAEKDYNTMLHLYESKDYHWSLFMGHLVIEKLLKALYVKNIGPDVPRTHDLLRIAEKIGISLTEQTRDYFDLLTTFNITARYPDYKQTFYKKCTPEFTASIINVVKELREWILMLIEK</sequence>
<dbReference type="Proteomes" id="UP000294886">
    <property type="component" value="Unassembled WGS sequence"/>
</dbReference>
<dbReference type="Gene3D" id="1.20.120.330">
    <property type="entry name" value="Nucleotidyltransferases domain 2"/>
    <property type="match status" value="1"/>
</dbReference>
<feature type="domain" description="HEPN" evidence="1">
    <location>
        <begin position="11"/>
        <end position="120"/>
    </location>
</feature>
<organism evidence="2 4">
    <name type="scientific">Caldanaerobacter subterraneus</name>
    <dbReference type="NCBI Taxonomy" id="911092"/>
    <lineage>
        <taxon>Bacteria</taxon>
        <taxon>Bacillati</taxon>
        <taxon>Bacillota</taxon>
        <taxon>Clostridia</taxon>
        <taxon>Thermoanaerobacterales</taxon>
        <taxon>Thermoanaerobacteraceae</taxon>
        <taxon>Caldanaerobacter</taxon>
    </lineage>
</organism>
<reference evidence="2 4" key="1">
    <citation type="journal article" date="2018" name="Nat. Biotechnol.">
        <title>A standardized bacterial taxonomy based on genome phylogeny substantially revises the tree of life.</title>
        <authorList>
            <person name="Parks D.H."/>
            <person name="Chuvochina M."/>
            <person name="Waite D.W."/>
            <person name="Rinke C."/>
            <person name="Skarshewski A."/>
            <person name="Chaumeil P.A."/>
            <person name="Hugenholtz P."/>
        </authorList>
    </citation>
    <scope>NUCLEOTIDE SEQUENCE [LARGE SCALE GENOMIC DNA]</scope>
    <source>
        <strain evidence="2">UBA12544</strain>
    </source>
</reference>
<dbReference type="EMBL" id="SLWU01000003">
    <property type="protein sequence ID" value="TCO68151.1"/>
    <property type="molecule type" value="Genomic_DNA"/>
</dbReference>
<evidence type="ECO:0000259" key="1">
    <source>
        <dbReference type="PROSITE" id="PS50910"/>
    </source>
</evidence>
<comment type="caution">
    <text evidence="2">The sequence shown here is derived from an EMBL/GenBank/DDBJ whole genome shotgun (WGS) entry which is preliminary data.</text>
</comment>
<evidence type="ECO:0000313" key="3">
    <source>
        <dbReference type="EMBL" id="TCO68151.1"/>
    </source>
</evidence>
<dbReference type="Pfam" id="PF05168">
    <property type="entry name" value="HEPN"/>
    <property type="match status" value="1"/>
</dbReference>
<dbReference type="SMART" id="SM00748">
    <property type="entry name" value="HEPN"/>
    <property type="match status" value="1"/>
</dbReference>
<name>A0A101E5X0_9THEO</name>
<proteinExistence type="predicted"/>
<dbReference type="AlphaFoldDB" id="A0A101E5X0"/>
<dbReference type="InterPro" id="IPR007842">
    <property type="entry name" value="HEPN_dom"/>
</dbReference>